<dbReference type="OrthoDB" id="3403733at2"/>
<proteinExistence type="predicted"/>
<dbReference type="InterPro" id="IPR041484">
    <property type="entry name" value="TetR_C_25"/>
</dbReference>
<dbReference type="InterPro" id="IPR001647">
    <property type="entry name" value="HTH_TetR"/>
</dbReference>
<gene>
    <name evidence="4" type="ORF">DD236_08220</name>
</gene>
<dbReference type="GO" id="GO:0000976">
    <property type="term" value="F:transcription cis-regulatory region binding"/>
    <property type="evidence" value="ECO:0007669"/>
    <property type="project" value="TreeGrafter"/>
</dbReference>
<accession>A0A2V1K9F2</accession>
<dbReference type="Pfam" id="PF00440">
    <property type="entry name" value="TetR_N"/>
    <property type="match status" value="1"/>
</dbReference>
<name>A0A2V1K9F2_9ACTO</name>
<keyword evidence="5" id="KW-1185">Reference proteome</keyword>
<evidence type="ECO:0000259" key="3">
    <source>
        <dbReference type="PROSITE" id="PS50977"/>
    </source>
</evidence>
<organism evidence="4 5">
    <name type="scientific">Ancrocorticia populi</name>
    <dbReference type="NCBI Taxonomy" id="2175228"/>
    <lineage>
        <taxon>Bacteria</taxon>
        <taxon>Bacillati</taxon>
        <taxon>Actinomycetota</taxon>
        <taxon>Actinomycetes</taxon>
        <taxon>Actinomycetales</taxon>
        <taxon>Actinomycetaceae</taxon>
        <taxon>Ancrocorticia</taxon>
    </lineage>
</organism>
<reference evidence="5" key="1">
    <citation type="submission" date="2018-05" db="EMBL/GenBank/DDBJ databases">
        <authorList>
            <person name="Li Y."/>
        </authorList>
    </citation>
    <scope>NUCLEOTIDE SEQUENCE [LARGE SCALE GENOMIC DNA]</scope>
    <source>
        <strain evidence="5">sk1b4</strain>
    </source>
</reference>
<keyword evidence="1 2" id="KW-0238">DNA-binding</keyword>
<dbReference type="AlphaFoldDB" id="A0A2V1K9F2"/>
<feature type="DNA-binding region" description="H-T-H motif" evidence="2">
    <location>
        <begin position="39"/>
        <end position="58"/>
    </location>
</feature>
<dbReference type="GO" id="GO:0003700">
    <property type="term" value="F:DNA-binding transcription factor activity"/>
    <property type="evidence" value="ECO:0007669"/>
    <property type="project" value="TreeGrafter"/>
</dbReference>
<protein>
    <recommendedName>
        <fullName evidence="3">HTH tetR-type domain-containing protein</fullName>
    </recommendedName>
</protein>
<dbReference type="PROSITE" id="PS50977">
    <property type="entry name" value="HTH_TETR_2"/>
    <property type="match status" value="1"/>
</dbReference>
<sequence length="236" mass="25513">MFNNRNMRSVNESRDLTARARIRNAAVGLFGRQGIAATSVRAIAEESGVSPGLVIHHFGTKDGLRKACDAYVIELFGTGMTEGVGDSVSGGGDTNDEGRNRAAFESLTIEAVQSALAETDTYGPALDYLRRMLTEDPSMAEQIFDGFMTTTLEGLQAQSVAGMIRPQEDLEATAALLVVFGLAPFVLEAPFAKVLGREHIDGELLRRITLPTLEMFTHGLYADDSILKALRDGEEK</sequence>
<dbReference type="EMBL" id="QETB01000004">
    <property type="protein sequence ID" value="PWF26064.1"/>
    <property type="molecule type" value="Genomic_DNA"/>
</dbReference>
<evidence type="ECO:0000256" key="1">
    <source>
        <dbReference type="ARBA" id="ARBA00023125"/>
    </source>
</evidence>
<dbReference type="PRINTS" id="PR00455">
    <property type="entry name" value="HTHTETR"/>
</dbReference>
<evidence type="ECO:0000313" key="4">
    <source>
        <dbReference type="EMBL" id="PWF26064.1"/>
    </source>
</evidence>
<dbReference type="SUPFAM" id="SSF46689">
    <property type="entry name" value="Homeodomain-like"/>
    <property type="match status" value="1"/>
</dbReference>
<feature type="domain" description="HTH tetR-type" evidence="3">
    <location>
        <begin position="16"/>
        <end position="76"/>
    </location>
</feature>
<dbReference type="Proteomes" id="UP000245283">
    <property type="component" value="Unassembled WGS sequence"/>
</dbReference>
<dbReference type="Pfam" id="PF17933">
    <property type="entry name" value="TetR_C_25"/>
    <property type="match status" value="1"/>
</dbReference>
<dbReference type="InterPro" id="IPR009057">
    <property type="entry name" value="Homeodomain-like_sf"/>
</dbReference>
<comment type="caution">
    <text evidence="4">The sequence shown here is derived from an EMBL/GenBank/DDBJ whole genome shotgun (WGS) entry which is preliminary data.</text>
</comment>
<dbReference type="Gene3D" id="1.10.357.10">
    <property type="entry name" value="Tetracycline Repressor, domain 2"/>
    <property type="match status" value="1"/>
</dbReference>
<evidence type="ECO:0000313" key="5">
    <source>
        <dbReference type="Proteomes" id="UP000245283"/>
    </source>
</evidence>
<dbReference type="InterPro" id="IPR050109">
    <property type="entry name" value="HTH-type_TetR-like_transc_reg"/>
</dbReference>
<evidence type="ECO:0000256" key="2">
    <source>
        <dbReference type="PROSITE-ProRule" id="PRU00335"/>
    </source>
</evidence>
<dbReference type="PANTHER" id="PTHR30055">
    <property type="entry name" value="HTH-TYPE TRANSCRIPTIONAL REGULATOR RUTR"/>
    <property type="match status" value="1"/>
</dbReference>
<dbReference type="PANTHER" id="PTHR30055:SF146">
    <property type="entry name" value="HTH-TYPE TRANSCRIPTIONAL DUAL REGULATOR CECR"/>
    <property type="match status" value="1"/>
</dbReference>